<feature type="chain" id="PRO_5031047416" evidence="1">
    <location>
        <begin position="19"/>
        <end position="366"/>
    </location>
</feature>
<dbReference type="PROSITE" id="PS51257">
    <property type="entry name" value="PROKAR_LIPOPROTEIN"/>
    <property type="match status" value="1"/>
</dbReference>
<dbReference type="GO" id="GO:0016787">
    <property type="term" value="F:hydrolase activity"/>
    <property type="evidence" value="ECO:0007669"/>
    <property type="project" value="UniProtKB-KW"/>
</dbReference>
<evidence type="ECO:0000256" key="1">
    <source>
        <dbReference type="SAM" id="SignalP"/>
    </source>
</evidence>
<dbReference type="PANTHER" id="PTHR43283">
    <property type="entry name" value="BETA-LACTAMASE-RELATED"/>
    <property type="match status" value="1"/>
</dbReference>
<evidence type="ECO:0000313" key="4">
    <source>
        <dbReference type="Proteomes" id="UP000536835"/>
    </source>
</evidence>
<dbReference type="Proteomes" id="UP000536835">
    <property type="component" value="Unassembled WGS sequence"/>
</dbReference>
<dbReference type="InterPro" id="IPR050789">
    <property type="entry name" value="Diverse_Enzym_Activities"/>
</dbReference>
<dbReference type="Pfam" id="PF00144">
    <property type="entry name" value="Beta-lactamase"/>
    <property type="match status" value="1"/>
</dbReference>
<dbReference type="PANTHER" id="PTHR43283:SF7">
    <property type="entry name" value="BETA-LACTAMASE-RELATED DOMAIN-CONTAINING PROTEIN"/>
    <property type="match status" value="1"/>
</dbReference>
<gene>
    <name evidence="3" type="ORF">HK107_09875</name>
</gene>
<dbReference type="InterPro" id="IPR012338">
    <property type="entry name" value="Beta-lactam/transpept-like"/>
</dbReference>
<organism evidence="3 4">
    <name type="scientific">Parvularcula mediterranea</name>
    <dbReference type="NCBI Taxonomy" id="2732508"/>
    <lineage>
        <taxon>Bacteria</taxon>
        <taxon>Pseudomonadati</taxon>
        <taxon>Pseudomonadota</taxon>
        <taxon>Alphaproteobacteria</taxon>
        <taxon>Parvularculales</taxon>
        <taxon>Parvularculaceae</taxon>
        <taxon>Parvularcula</taxon>
    </lineage>
</organism>
<keyword evidence="4" id="KW-1185">Reference proteome</keyword>
<comment type="caution">
    <text evidence="3">The sequence shown here is derived from an EMBL/GenBank/DDBJ whole genome shotgun (WGS) entry which is preliminary data.</text>
</comment>
<proteinExistence type="predicted"/>
<evidence type="ECO:0000313" key="3">
    <source>
        <dbReference type="EMBL" id="NNU16628.1"/>
    </source>
</evidence>
<sequence length="366" mass="40262">MTKWLIGLAGLVSLGACASFVPQEPTSRFEAYAEADNRMTEEGRMRITAFLEDSGSSSALVLYKGKIAYQYGDIHEKHLIHSMRKAILGTMYGALVEEGAVSLDEHVGVLDLDEPGNPLTEQESAATVRELLQSRSGIYLPSAAESEGMTASKPDRGAHLPGEAYYYNNWSFNALGTLYEERAGESIYAAFEEQLAGPLGMTSWRGRIGEMRLGEGGDDPDVFPARLKRADGFYLYEPEKSRHPAYHFRLSAHDLALFGQMLAQDGVWDGERLVSADWIDEMTDCASVTLPDIGGGMRLCYGMMWTVTDRVGRTIAFSHTGLGTHMLSVHPGAELVIVHRAPTEDPEFERKNPPSRLIGLVFGAFE</sequence>
<feature type="domain" description="Beta-lactamase-related" evidence="2">
    <location>
        <begin position="59"/>
        <end position="339"/>
    </location>
</feature>
<keyword evidence="3" id="KW-0378">Hydrolase</keyword>
<dbReference type="EMBL" id="JABFCX010000003">
    <property type="protein sequence ID" value="NNU16628.1"/>
    <property type="molecule type" value="Genomic_DNA"/>
</dbReference>
<dbReference type="Gene3D" id="3.40.710.10">
    <property type="entry name" value="DD-peptidase/beta-lactamase superfamily"/>
    <property type="match status" value="1"/>
</dbReference>
<protein>
    <submittedName>
        <fullName evidence="3">Serine hydrolase</fullName>
    </submittedName>
</protein>
<name>A0A7Y3W5L5_9PROT</name>
<evidence type="ECO:0000259" key="2">
    <source>
        <dbReference type="Pfam" id="PF00144"/>
    </source>
</evidence>
<dbReference type="AlphaFoldDB" id="A0A7Y3W5L5"/>
<dbReference type="InterPro" id="IPR001466">
    <property type="entry name" value="Beta-lactam-related"/>
</dbReference>
<dbReference type="RefSeq" id="WP_173199269.1">
    <property type="nucleotide sequence ID" value="NZ_JABFCX010000003.1"/>
</dbReference>
<feature type="signal peptide" evidence="1">
    <location>
        <begin position="1"/>
        <end position="18"/>
    </location>
</feature>
<keyword evidence="1" id="KW-0732">Signal</keyword>
<dbReference type="SUPFAM" id="SSF56601">
    <property type="entry name" value="beta-lactamase/transpeptidase-like"/>
    <property type="match status" value="1"/>
</dbReference>
<accession>A0A7Y3W5L5</accession>
<reference evidence="3 4" key="1">
    <citation type="submission" date="2020-05" db="EMBL/GenBank/DDBJ databases">
        <title>Parvularcula mediterraneae sp. nov., isolated from polypropylene straw from shallow seawater of the seashore of Laganas in Zakynthos island, Greece.</title>
        <authorList>
            <person name="Szabo I."/>
            <person name="Al-Omari J."/>
            <person name="Rado J."/>
            <person name="Szerdahelyi G.S."/>
        </authorList>
    </citation>
    <scope>NUCLEOTIDE SEQUENCE [LARGE SCALE GENOMIC DNA]</scope>
    <source>
        <strain evidence="3 4">ZS-1/3</strain>
    </source>
</reference>